<dbReference type="Proteomes" id="UP000235145">
    <property type="component" value="Unassembled WGS sequence"/>
</dbReference>
<name>A0A9R1WFN1_LACSA</name>
<protein>
    <submittedName>
        <fullName evidence="1">Uncharacterized protein</fullName>
    </submittedName>
</protein>
<proteinExistence type="predicted"/>
<dbReference type="AlphaFoldDB" id="A0A9R1WFN1"/>
<evidence type="ECO:0000313" key="2">
    <source>
        <dbReference type="Proteomes" id="UP000235145"/>
    </source>
</evidence>
<sequence length="135" mass="15532">MFLSMTPPLYWVGFGLSFPSRLRRLLQGFPRGTRCTVYVGLEKIIGNLSDVEESLMKMELFLIMKTEGVQLSDMVVQHSAYSEELRGVGLLYQNLDGCKCETINNQKRKQCKTTKHKYFLQTNDQVGFDILDQLI</sequence>
<gene>
    <name evidence="1" type="ORF">LSAT_V11C200068350</name>
</gene>
<organism evidence="1 2">
    <name type="scientific">Lactuca sativa</name>
    <name type="common">Garden lettuce</name>
    <dbReference type="NCBI Taxonomy" id="4236"/>
    <lineage>
        <taxon>Eukaryota</taxon>
        <taxon>Viridiplantae</taxon>
        <taxon>Streptophyta</taxon>
        <taxon>Embryophyta</taxon>
        <taxon>Tracheophyta</taxon>
        <taxon>Spermatophyta</taxon>
        <taxon>Magnoliopsida</taxon>
        <taxon>eudicotyledons</taxon>
        <taxon>Gunneridae</taxon>
        <taxon>Pentapetalae</taxon>
        <taxon>asterids</taxon>
        <taxon>campanulids</taxon>
        <taxon>Asterales</taxon>
        <taxon>Asteraceae</taxon>
        <taxon>Cichorioideae</taxon>
        <taxon>Cichorieae</taxon>
        <taxon>Lactucinae</taxon>
        <taxon>Lactuca</taxon>
    </lineage>
</organism>
<dbReference type="EMBL" id="NBSK02000002">
    <property type="protein sequence ID" value="KAJ0222963.1"/>
    <property type="molecule type" value="Genomic_DNA"/>
</dbReference>
<evidence type="ECO:0000313" key="1">
    <source>
        <dbReference type="EMBL" id="KAJ0222963.1"/>
    </source>
</evidence>
<comment type="caution">
    <text evidence="1">The sequence shown here is derived from an EMBL/GenBank/DDBJ whole genome shotgun (WGS) entry which is preliminary data.</text>
</comment>
<accession>A0A9R1WFN1</accession>
<keyword evidence="2" id="KW-1185">Reference proteome</keyword>
<reference evidence="1 2" key="1">
    <citation type="journal article" date="2017" name="Nat. Commun.">
        <title>Genome assembly with in vitro proximity ligation data and whole-genome triplication in lettuce.</title>
        <authorList>
            <person name="Reyes-Chin-Wo S."/>
            <person name="Wang Z."/>
            <person name="Yang X."/>
            <person name="Kozik A."/>
            <person name="Arikit S."/>
            <person name="Song C."/>
            <person name="Xia L."/>
            <person name="Froenicke L."/>
            <person name="Lavelle D.O."/>
            <person name="Truco M.J."/>
            <person name="Xia R."/>
            <person name="Zhu S."/>
            <person name="Xu C."/>
            <person name="Xu H."/>
            <person name="Xu X."/>
            <person name="Cox K."/>
            <person name="Korf I."/>
            <person name="Meyers B.C."/>
            <person name="Michelmore R.W."/>
        </authorList>
    </citation>
    <scope>NUCLEOTIDE SEQUENCE [LARGE SCALE GENOMIC DNA]</scope>
    <source>
        <strain evidence="2">cv. Salinas</strain>
        <tissue evidence="1">Seedlings</tissue>
    </source>
</reference>